<dbReference type="SUPFAM" id="SSF90123">
    <property type="entry name" value="ABC transporter transmembrane region"/>
    <property type="match status" value="1"/>
</dbReference>
<keyword evidence="6" id="KW-0067">ATP-binding</keyword>
<reference evidence="12 13" key="1">
    <citation type="journal article" date="2023" name="BMC Biol.">
        <title>The compact genome of the sponge Oopsacas minuta (Hexactinellida) is lacking key metazoan core genes.</title>
        <authorList>
            <person name="Santini S."/>
            <person name="Schenkelaars Q."/>
            <person name="Jourda C."/>
            <person name="Duchesne M."/>
            <person name="Belahbib H."/>
            <person name="Rocher C."/>
            <person name="Selva M."/>
            <person name="Riesgo A."/>
            <person name="Vervoort M."/>
            <person name="Leys S.P."/>
            <person name="Kodjabachian L."/>
            <person name="Le Bivic A."/>
            <person name="Borchiellini C."/>
            <person name="Claverie J.M."/>
            <person name="Renard E."/>
        </authorList>
    </citation>
    <scope>NUCLEOTIDE SEQUENCE [LARGE SCALE GENOMIC DNA]</scope>
    <source>
        <strain evidence="12">SPO-2</strain>
    </source>
</reference>
<dbReference type="GO" id="GO:0016887">
    <property type="term" value="F:ATP hydrolysis activity"/>
    <property type="evidence" value="ECO:0007669"/>
    <property type="project" value="InterPro"/>
</dbReference>
<comment type="subcellular location">
    <subcellularLocation>
        <location evidence="1">Peroxisome membrane</location>
        <topology evidence="1">Multi-pass membrane protein</topology>
    </subcellularLocation>
</comment>
<feature type="domain" description="ABC transmembrane type-1" evidence="11">
    <location>
        <begin position="132"/>
        <end position="319"/>
    </location>
</feature>
<dbReference type="GO" id="GO:0005324">
    <property type="term" value="F:long-chain fatty acid transmembrane transporter activity"/>
    <property type="evidence" value="ECO:0007669"/>
    <property type="project" value="TreeGrafter"/>
</dbReference>
<dbReference type="GO" id="GO:0007031">
    <property type="term" value="P:peroxisome organization"/>
    <property type="evidence" value="ECO:0007669"/>
    <property type="project" value="TreeGrafter"/>
</dbReference>
<dbReference type="GO" id="GO:0015910">
    <property type="term" value="P:long-chain fatty acid import into peroxisome"/>
    <property type="evidence" value="ECO:0007669"/>
    <property type="project" value="TreeGrafter"/>
</dbReference>
<dbReference type="InterPro" id="IPR036640">
    <property type="entry name" value="ABC1_TM_sf"/>
</dbReference>
<keyword evidence="5" id="KW-0547">Nucleotide-binding</keyword>
<feature type="transmembrane region" description="Helical" evidence="9">
    <location>
        <begin position="15"/>
        <end position="33"/>
    </location>
</feature>
<keyword evidence="4 9" id="KW-0812">Transmembrane</keyword>
<dbReference type="Proteomes" id="UP001165289">
    <property type="component" value="Unassembled WGS sequence"/>
</dbReference>
<dbReference type="PROSITE" id="PS00211">
    <property type="entry name" value="ABC_TRANSPORTER_1"/>
    <property type="match status" value="1"/>
</dbReference>
<feature type="transmembrane region" description="Helical" evidence="9">
    <location>
        <begin position="132"/>
        <end position="150"/>
    </location>
</feature>
<keyword evidence="8 9" id="KW-0472">Membrane</keyword>
<dbReference type="GO" id="GO:0005524">
    <property type="term" value="F:ATP binding"/>
    <property type="evidence" value="ECO:0007669"/>
    <property type="project" value="UniProtKB-KW"/>
</dbReference>
<dbReference type="Gene3D" id="3.40.50.300">
    <property type="entry name" value="P-loop containing nucleotide triphosphate hydrolases"/>
    <property type="match status" value="1"/>
</dbReference>
<evidence type="ECO:0000259" key="10">
    <source>
        <dbReference type="PROSITE" id="PS50893"/>
    </source>
</evidence>
<dbReference type="AlphaFoldDB" id="A0AAV7KD51"/>
<protein>
    <recommendedName>
        <fullName evidence="14">ATP-binding cassette sub-family D member 3</fullName>
    </recommendedName>
</protein>
<dbReference type="Gene3D" id="1.20.1560.10">
    <property type="entry name" value="ABC transporter type 1, transmembrane domain"/>
    <property type="match status" value="1"/>
</dbReference>
<feature type="transmembrane region" description="Helical" evidence="9">
    <location>
        <begin position="232"/>
        <end position="250"/>
    </location>
</feature>
<evidence type="ECO:0000256" key="9">
    <source>
        <dbReference type="SAM" id="Phobius"/>
    </source>
</evidence>
<evidence type="ECO:0000259" key="11">
    <source>
        <dbReference type="PROSITE" id="PS50929"/>
    </source>
</evidence>
<dbReference type="CDD" id="cd03223">
    <property type="entry name" value="ABCD_peroxisomal_ALDP"/>
    <property type="match status" value="1"/>
</dbReference>
<dbReference type="SMART" id="SM00382">
    <property type="entry name" value="AAA"/>
    <property type="match status" value="1"/>
</dbReference>
<evidence type="ECO:0000256" key="3">
    <source>
        <dbReference type="ARBA" id="ARBA00022448"/>
    </source>
</evidence>
<dbReference type="SUPFAM" id="SSF52540">
    <property type="entry name" value="P-loop containing nucleoside triphosphate hydrolases"/>
    <property type="match status" value="1"/>
</dbReference>
<dbReference type="EMBL" id="JAKMXF010000088">
    <property type="protein sequence ID" value="KAI6658524.1"/>
    <property type="molecule type" value="Genomic_DNA"/>
</dbReference>
<dbReference type="InterPro" id="IPR017871">
    <property type="entry name" value="ABC_transporter-like_CS"/>
</dbReference>
<comment type="caution">
    <text evidence="12">The sequence shown here is derived from an EMBL/GenBank/DDBJ whole genome shotgun (WGS) entry which is preliminary data.</text>
</comment>
<keyword evidence="7 9" id="KW-1133">Transmembrane helix</keyword>
<accession>A0AAV7KD51</accession>
<dbReference type="PROSITE" id="PS50929">
    <property type="entry name" value="ABC_TM1F"/>
    <property type="match status" value="1"/>
</dbReference>
<dbReference type="GO" id="GO:0140359">
    <property type="term" value="F:ABC-type transporter activity"/>
    <property type="evidence" value="ECO:0007669"/>
    <property type="project" value="InterPro"/>
</dbReference>
<feature type="transmembrane region" description="Helical" evidence="9">
    <location>
        <begin position="73"/>
        <end position="98"/>
    </location>
</feature>
<dbReference type="InterPro" id="IPR027417">
    <property type="entry name" value="P-loop_NTPase"/>
</dbReference>
<comment type="similarity">
    <text evidence="2">Belongs to the ABC transporter superfamily. ABCD family. Peroxisomal fatty acyl CoA transporter (TC 3.A.1.203) subfamily.</text>
</comment>
<dbReference type="PROSITE" id="PS50893">
    <property type="entry name" value="ABC_TRANSPORTER_2"/>
    <property type="match status" value="1"/>
</dbReference>
<evidence type="ECO:0000256" key="5">
    <source>
        <dbReference type="ARBA" id="ARBA00022741"/>
    </source>
</evidence>
<keyword evidence="3" id="KW-0813">Transport</keyword>
<sequence length="656" mass="75132">MPNLSKYAKVPQGKIPISILIGFTSAGFLIYFARQIFRRSTPKQGTSGIKISPQKKAQRVSVDMKFLKNVYKLLRIAVPGFFTMEMFYLIIVAIGLLARTYSDLWIISNGTAIESSIIDRNPYRMKKNLTKFIIAMPIISIINNILKYGTSECKIRFRKRITDCLFASYLHKQTYYKMSNIDNRISNADQLLTQDIEKFSDTLAELYSNLSQPILNIILFSSILARNVGIDAPFNVLVYMVISGIFLTVLRRPVGGMTAREQQLEGEFRYVNSRIITNSEEIAFYQGDDREKETVDTYFSRLISHLRELIGFHLVMGFIDHIVAKYMATTIGYLSVSIPFMDLTTVKFLNASPEKLREDYYMSGRHLVRLAQAVGRLVLAGREMTRLAGYTQRVIQLRDVMLELEHGKYERTMIQPKEGEAPLIPGSGRIITQDRVIRFEGVPLVTPNGDCLVRSLDFEVTSGMNVLVCGPNGCGKSSLFRILGELWPLFGGQLTKPHRSNLFYIPQRPYMTIGTFRDQLIYPDTQVDMEAKGVNDNDLMQYLEQVQLTNLLEREDGWDAIHDWMDVLSGGEKQRVAMARLFYHHPQFAILDECTSAVSMDVEASMYQHCRKEGITLFTVSHRKSLWQHHEYVIQFDSRGDYEFKKIDEATDEFGT</sequence>
<dbReference type="FunFam" id="3.40.50.300:FF:000636">
    <property type="entry name" value="ATP-binding cassette sub-family D member 3"/>
    <property type="match status" value="1"/>
</dbReference>
<evidence type="ECO:0000313" key="12">
    <source>
        <dbReference type="EMBL" id="KAI6658524.1"/>
    </source>
</evidence>
<evidence type="ECO:0008006" key="14">
    <source>
        <dbReference type="Google" id="ProtNLM"/>
    </source>
</evidence>
<gene>
    <name evidence="12" type="ORF">LOD99_15324</name>
</gene>
<dbReference type="Pfam" id="PF06472">
    <property type="entry name" value="ABC_membrane_2"/>
    <property type="match status" value="1"/>
</dbReference>
<dbReference type="Pfam" id="PF00005">
    <property type="entry name" value="ABC_tran"/>
    <property type="match status" value="1"/>
</dbReference>
<dbReference type="InterPro" id="IPR011527">
    <property type="entry name" value="ABC1_TM_dom"/>
</dbReference>
<dbReference type="InterPro" id="IPR003439">
    <property type="entry name" value="ABC_transporter-like_ATP-bd"/>
</dbReference>
<dbReference type="PANTHER" id="PTHR11384">
    <property type="entry name" value="ATP-BINDING CASSETTE, SUB-FAMILY D MEMBER"/>
    <property type="match status" value="1"/>
</dbReference>
<dbReference type="GO" id="GO:0006635">
    <property type="term" value="P:fatty acid beta-oxidation"/>
    <property type="evidence" value="ECO:0007669"/>
    <property type="project" value="TreeGrafter"/>
</dbReference>
<evidence type="ECO:0000256" key="7">
    <source>
        <dbReference type="ARBA" id="ARBA00022989"/>
    </source>
</evidence>
<dbReference type="InterPro" id="IPR003593">
    <property type="entry name" value="AAA+_ATPase"/>
</dbReference>
<dbReference type="GO" id="GO:0042760">
    <property type="term" value="P:very long-chain fatty acid catabolic process"/>
    <property type="evidence" value="ECO:0007669"/>
    <property type="project" value="TreeGrafter"/>
</dbReference>
<dbReference type="PANTHER" id="PTHR11384:SF62">
    <property type="entry name" value="ATP-BINDING CASSETTE SUB-FAMILY D MEMBER 3"/>
    <property type="match status" value="1"/>
</dbReference>
<evidence type="ECO:0000256" key="4">
    <source>
        <dbReference type="ARBA" id="ARBA00022692"/>
    </source>
</evidence>
<evidence type="ECO:0000256" key="2">
    <source>
        <dbReference type="ARBA" id="ARBA00008575"/>
    </source>
</evidence>
<evidence type="ECO:0000313" key="13">
    <source>
        <dbReference type="Proteomes" id="UP001165289"/>
    </source>
</evidence>
<proteinExistence type="inferred from homology"/>
<feature type="domain" description="ABC transporter" evidence="10">
    <location>
        <begin position="437"/>
        <end position="656"/>
    </location>
</feature>
<organism evidence="12 13">
    <name type="scientific">Oopsacas minuta</name>
    <dbReference type="NCBI Taxonomy" id="111878"/>
    <lineage>
        <taxon>Eukaryota</taxon>
        <taxon>Metazoa</taxon>
        <taxon>Porifera</taxon>
        <taxon>Hexactinellida</taxon>
        <taxon>Hexasterophora</taxon>
        <taxon>Lyssacinosida</taxon>
        <taxon>Leucopsacidae</taxon>
        <taxon>Oopsacas</taxon>
    </lineage>
</organism>
<name>A0AAV7KD51_9METZ</name>
<evidence type="ECO:0000256" key="6">
    <source>
        <dbReference type="ARBA" id="ARBA00022840"/>
    </source>
</evidence>
<evidence type="ECO:0000256" key="8">
    <source>
        <dbReference type="ARBA" id="ARBA00023136"/>
    </source>
</evidence>
<dbReference type="InterPro" id="IPR050835">
    <property type="entry name" value="ABC_transporter_sub-D"/>
</dbReference>
<dbReference type="GO" id="GO:0005778">
    <property type="term" value="C:peroxisomal membrane"/>
    <property type="evidence" value="ECO:0007669"/>
    <property type="project" value="UniProtKB-SubCell"/>
</dbReference>
<evidence type="ECO:0000256" key="1">
    <source>
        <dbReference type="ARBA" id="ARBA00004585"/>
    </source>
</evidence>
<keyword evidence="13" id="KW-1185">Reference proteome</keyword>